<evidence type="ECO:0000256" key="3">
    <source>
        <dbReference type="ARBA" id="ARBA00022475"/>
    </source>
</evidence>
<keyword evidence="3" id="KW-1003">Cell membrane</keyword>
<name>A0A2A9EJ69_9MICO</name>
<feature type="transmembrane region" description="Helical" evidence="8">
    <location>
        <begin position="377"/>
        <end position="400"/>
    </location>
</feature>
<dbReference type="Proteomes" id="UP000222106">
    <property type="component" value="Unassembled WGS sequence"/>
</dbReference>
<dbReference type="CDD" id="cd17369">
    <property type="entry name" value="MFS_ShiA_like"/>
    <property type="match status" value="1"/>
</dbReference>
<dbReference type="GO" id="GO:0005886">
    <property type="term" value="C:plasma membrane"/>
    <property type="evidence" value="ECO:0007669"/>
    <property type="project" value="UniProtKB-SubCell"/>
</dbReference>
<dbReference type="SUPFAM" id="SSF103473">
    <property type="entry name" value="MFS general substrate transporter"/>
    <property type="match status" value="1"/>
</dbReference>
<protein>
    <submittedName>
        <fullName evidence="10">Sugar transport protein</fullName>
    </submittedName>
</protein>
<feature type="transmembrane region" description="Helical" evidence="8">
    <location>
        <begin position="166"/>
        <end position="188"/>
    </location>
</feature>
<feature type="transmembrane region" description="Helical" evidence="8">
    <location>
        <begin position="406"/>
        <end position="428"/>
    </location>
</feature>
<feature type="transmembrane region" description="Helical" evidence="8">
    <location>
        <begin position="97"/>
        <end position="118"/>
    </location>
</feature>
<evidence type="ECO:0000313" key="10">
    <source>
        <dbReference type="EMBL" id="PFG38984.1"/>
    </source>
</evidence>
<feature type="transmembrane region" description="Helical" evidence="8">
    <location>
        <begin position="250"/>
        <end position="272"/>
    </location>
</feature>
<evidence type="ECO:0000256" key="1">
    <source>
        <dbReference type="ARBA" id="ARBA00004651"/>
    </source>
</evidence>
<feature type="region of interest" description="Disordered" evidence="7">
    <location>
        <begin position="1"/>
        <end position="23"/>
    </location>
</feature>
<dbReference type="Gene3D" id="1.20.1250.20">
    <property type="entry name" value="MFS general substrate transporter like domains"/>
    <property type="match status" value="1"/>
</dbReference>
<proteinExistence type="predicted"/>
<dbReference type="InterPro" id="IPR020846">
    <property type="entry name" value="MFS_dom"/>
</dbReference>
<gene>
    <name evidence="10" type="ORF">ATJ97_1477</name>
</gene>
<sequence>MATTTVKPPATAAPTRPGTNQGKRSSLAGFFGGALEYYDMYIYASASALVFSRVFFPDAGATGLLLSLATYGVAYLARPLGGFLAGHYGDRLGRRNVMIATLLVMGIATFLIGCLPAYDSVGILAPALLVVLRLFQGLSVGGEAAGSTSLTLEHAPEGRRGLYTSWMINGIWVGYILATFAFLAVAALPEEQMLSWGWRVPFWFSAVIVVFGLILRRTIEEPEVFAERKEQDAVAKVPVGELLRHQPRDVVRVIFAAFLIVISSVVPVYGLTYATNVVGIEASVMLWTAIFGYATALVTQPLFATLSDRIGRKPVLIGGNLVGAVSVWQFFWAVGEANVPMIYLGMFLCITVAFGATNAVYPVFFSEMFNVKFRVSGMAIGLQLGIVLTGFSPSIIQAVSSANGNAWWPAAALVTCACIVSAIAVATARETYKVPLDQLGSRQA</sequence>
<keyword evidence="6 8" id="KW-0472">Membrane</keyword>
<feature type="domain" description="Major facilitator superfamily (MFS) profile" evidence="9">
    <location>
        <begin position="25"/>
        <end position="433"/>
    </location>
</feature>
<organism evidence="10 11">
    <name type="scientific">Georgenia soli</name>
    <dbReference type="NCBI Taxonomy" id="638953"/>
    <lineage>
        <taxon>Bacteria</taxon>
        <taxon>Bacillati</taxon>
        <taxon>Actinomycetota</taxon>
        <taxon>Actinomycetes</taxon>
        <taxon>Micrococcales</taxon>
        <taxon>Bogoriellaceae</taxon>
        <taxon>Georgenia</taxon>
    </lineage>
</organism>
<dbReference type="PANTHER" id="PTHR43045">
    <property type="entry name" value="SHIKIMATE TRANSPORTER"/>
    <property type="match status" value="1"/>
</dbReference>
<dbReference type="GO" id="GO:0022857">
    <property type="term" value="F:transmembrane transporter activity"/>
    <property type="evidence" value="ECO:0007669"/>
    <property type="project" value="InterPro"/>
</dbReference>
<feature type="transmembrane region" description="Helical" evidence="8">
    <location>
        <begin position="341"/>
        <end position="365"/>
    </location>
</feature>
<dbReference type="InterPro" id="IPR036259">
    <property type="entry name" value="MFS_trans_sf"/>
</dbReference>
<keyword evidence="2" id="KW-0813">Transport</keyword>
<evidence type="ECO:0000256" key="7">
    <source>
        <dbReference type="SAM" id="MobiDB-lite"/>
    </source>
</evidence>
<evidence type="ECO:0000256" key="5">
    <source>
        <dbReference type="ARBA" id="ARBA00022989"/>
    </source>
</evidence>
<keyword evidence="5 8" id="KW-1133">Transmembrane helix</keyword>
<dbReference type="PANTHER" id="PTHR43045:SF1">
    <property type="entry name" value="SHIKIMATE TRANSPORTER"/>
    <property type="match status" value="1"/>
</dbReference>
<keyword evidence="10" id="KW-0762">Sugar transport</keyword>
<feature type="transmembrane region" description="Helical" evidence="8">
    <location>
        <begin position="315"/>
        <end position="335"/>
    </location>
</feature>
<dbReference type="AlphaFoldDB" id="A0A2A9EJ69"/>
<evidence type="ECO:0000259" key="9">
    <source>
        <dbReference type="PROSITE" id="PS50850"/>
    </source>
</evidence>
<comment type="subcellular location">
    <subcellularLocation>
        <location evidence="1">Cell membrane</location>
        <topology evidence="1">Multi-pass membrane protein</topology>
    </subcellularLocation>
</comment>
<feature type="compositionally biased region" description="Low complexity" evidence="7">
    <location>
        <begin position="1"/>
        <end position="19"/>
    </location>
</feature>
<keyword evidence="11" id="KW-1185">Reference proteome</keyword>
<evidence type="ECO:0000256" key="8">
    <source>
        <dbReference type="SAM" id="Phobius"/>
    </source>
</evidence>
<dbReference type="PROSITE" id="PS00217">
    <property type="entry name" value="SUGAR_TRANSPORT_2"/>
    <property type="match status" value="1"/>
</dbReference>
<dbReference type="PROSITE" id="PS50850">
    <property type="entry name" value="MFS"/>
    <property type="match status" value="1"/>
</dbReference>
<reference evidence="10 11" key="1">
    <citation type="submission" date="2017-10" db="EMBL/GenBank/DDBJ databases">
        <title>Sequencing the genomes of 1000 actinobacteria strains.</title>
        <authorList>
            <person name="Klenk H.-P."/>
        </authorList>
    </citation>
    <scope>NUCLEOTIDE SEQUENCE [LARGE SCALE GENOMIC DNA]</scope>
    <source>
        <strain evidence="10 11">DSM 21838</strain>
    </source>
</reference>
<dbReference type="InterPro" id="IPR011701">
    <property type="entry name" value="MFS"/>
</dbReference>
<feature type="transmembrane region" description="Helical" evidence="8">
    <location>
        <begin position="59"/>
        <end position="77"/>
    </location>
</feature>
<dbReference type="RefSeq" id="WP_098483163.1">
    <property type="nucleotide sequence ID" value="NZ_PDJI01000004.1"/>
</dbReference>
<feature type="transmembrane region" description="Helical" evidence="8">
    <location>
        <begin position="200"/>
        <end position="219"/>
    </location>
</feature>
<evidence type="ECO:0000256" key="2">
    <source>
        <dbReference type="ARBA" id="ARBA00022448"/>
    </source>
</evidence>
<evidence type="ECO:0000256" key="4">
    <source>
        <dbReference type="ARBA" id="ARBA00022692"/>
    </source>
</evidence>
<dbReference type="OrthoDB" id="8953821at2"/>
<dbReference type="Pfam" id="PF07690">
    <property type="entry name" value="MFS_1"/>
    <property type="match status" value="1"/>
</dbReference>
<dbReference type="EMBL" id="PDJI01000004">
    <property type="protein sequence ID" value="PFG38984.1"/>
    <property type="molecule type" value="Genomic_DNA"/>
</dbReference>
<keyword evidence="4 8" id="KW-0812">Transmembrane</keyword>
<comment type="caution">
    <text evidence="10">The sequence shown here is derived from an EMBL/GenBank/DDBJ whole genome shotgun (WGS) entry which is preliminary data.</text>
</comment>
<dbReference type="InterPro" id="IPR005829">
    <property type="entry name" value="Sugar_transporter_CS"/>
</dbReference>
<accession>A0A2A9EJ69</accession>
<feature type="transmembrane region" description="Helical" evidence="8">
    <location>
        <begin position="284"/>
        <end position="303"/>
    </location>
</feature>
<evidence type="ECO:0000256" key="6">
    <source>
        <dbReference type="ARBA" id="ARBA00023136"/>
    </source>
</evidence>
<evidence type="ECO:0000313" key="11">
    <source>
        <dbReference type="Proteomes" id="UP000222106"/>
    </source>
</evidence>